<dbReference type="PANTHER" id="PTHR21342">
    <property type="entry name" value="PHOSPHOPANTETHEINE ADENYLYLTRANSFERASE"/>
    <property type="match status" value="1"/>
</dbReference>
<proteinExistence type="predicted"/>
<dbReference type="InterPro" id="IPR004821">
    <property type="entry name" value="Cyt_trans-like"/>
</dbReference>
<dbReference type="eggNOG" id="COG1056">
    <property type="taxonomic scope" value="Bacteria"/>
</dbReference>
<dbReference type="InterPro" id="IPR014729">
    <property type="entry name" value="Rossmann-like_a/b/a_fold"/>
</dbReference>
<dbReference type="OrthoDB" id="9786141at2"/>
<keyword evidence="1 4" id="KW-0808">Transferase</keyword>
<dbReference type="EMBL" id="CP003382">
    <property type="protein sequence ID" value="AFZ68007.1"/>
    <property type="molecule type" value="Genomic_DNA"/>
</dbReference>
<evidence type="ECO:0000256" key="2">
    <source>
        <dbReference type="ARBA" id="ARBA00022695"/>
    </source>
</evidence>
<dbReference type="PANTHER" id="PTHR21342:SF0">
    <property type="entry name" value="BIFUNCTIONAL NMN ADENYLYLTRANSFERASE_NUDIX HYDROLASE"/>
    <property type="match status" value="1"/>
</dbReference>
<dbReference type="eggNOG" id="COG1051">
    <property type="taxonomic scope" value="Bacteria"/>
</dbReference>
<dbReference type="Gene3D" id="3.90.79.10">
    <property type="entry name" value="Nucleoside Triphosphate Pyrophosphohydrolase"/>
    <property type="match status" value="1"/>
</dbReference>
<organism evidence="4 5">
    <name type="scientific">Deinococcus peraridilitoris (strain DSM 19664 / LMG 22246 / CIP 109416 / KR-200)</name>
    <dbReference type="NCBI Taxonomy" id="937777"/>
    <lineage>
        <taxon>Bacteria</taxon>
        <taxon>Thermotogati</taxon>
        <taxon>Deinococcota</taxon>
        <taxon>Deinococci</taxon>
        <taxon>Deinococcales</taxon>
        <taxon>Deinococcaceae</taxon>
        <taxon>Deinococcus</taxon>
    </lineage>
</organism>
<dbReference type="Proteomes" id="UP000010467">
    <property type="component" value="Chromosome"/>
</dbReference>
<evidence type="ECO:0000313" key="4">
    <source>
        <dbReference type="EMBL" id="AFZ68007.1"/>
    </source>
</evidence>
<dbReference type="SUPFAM" id="SSF55811">
    <property type="entry name" value="Nudix"/>
    <property type="match status" value="1"/>
</dbReference>
<evidence type="ECO:0000259" key="3">
    <source>
        <dbReference type="PROSITE" id="PS51462"/>
    </source>
</evidence>
<evidence type="ECO:0000313" key="5">
    <source>
        <dbReference type="Proteomes" id="UP000010467"/>
    </source>
</evidence>
<keyword evidence="5" id="KW-1185">Reference proteome</keyword>
<feature type="domain" description="Nudix hydrolase" evidence="3">
    <location>
        <begin position="195"/>
        <end position="337"/>
    </location>
</feature>
<dbReference type="AlphaFoldDB" id="L0A496"/>
<dbReference type="CDD" id="cd18873">
    <property type="entry name" value="NUDIX_NadM_like"/>
    <property type="match status" value="1"/>
</dbReference>
<dbReference type="PROSITE" id="PS51462">
    <property type="entry name" value="NUDIX"/>
    <property type="match status" value="1"/>
</dbReference>
<name>L0A496_DEIPD</name>
<dbReference type="GO" id="GO:0016779">
    <property type="term" value="F:nucleotidyltransferase activity"/>
    <property type="evidence" value="ECO:0007669"/>
    <property type="project" value="UniProtKB-KW"/>
</dbReference>
<dbReference type="Pfam" id="PF01467">
    <property type="entry name" value="CTP_transf_like"/>
    <property type="match status" value="1"/>
</dbReference>
<gene>
    <name evidence="4" type="ordered locus">Deipe_2542</name>
</gene>
<protein>
    <submittedName>
        <fullName evidence="4">Cytidyltransferase-related enzyme</fullName>
    </submittedName>
</protein>
<dbReference type="HOGENOM" id="CLU_068406_0_0_0"/>
<dbReference type="PATRIC" id="fig|937777.3.peg.2548"/>
<dbReference type="InterPro" id="IPR000086">
    <property type="entry name" value="NUDIX_hydrolase_dom"/>
</dbReference>
<reference evidence="5" key="1">
    <citation type="submission" date="2012-03" db="EMBL/GenBank/DDBJ databases">
        <title>Complete sequence of chromosome of Deinococcus peraridilitoris DSM 19664.</title>
        <authorList>
            <person name="Lucas S."/>
            <person name="Copeland A."/>
            <person name="Lapidus A."/>
            <person name="Glavina del Rio T."/>
            <person name="Dalin E."/>
            <person name="Tice H."/>
            <person name="Bruce D."/>
            <person name="Goodwin L."/>
            <person name="Pitluck S."/>
            <person name="Peters L."/>
            <person name="Mikhailova N."/>
            <person name="Lu M."/>
            <person name="Kyrpides N."/>
            <person name="Mavromatis K."/>
            <person name="Ivanova N."/>
            <person name="Brettin T."/>
            <person name="Detter J.C."/>
            <person name="Han C."/>
            <person name="Larimer F."/>
            <person name="Land M."/>
            <person name="Hauser L."/>
            <person name="Markowitz V."/>
            <person name="Cheng J.-F."/>
            <person name="Hugenholtz P."/>
            <person name="Woyke T."/>
            <person name="Wu D."/>
            <person name="Pukall R."/>
            <person name="Steenblock K."/>
            <person name="Brambilla E."/>
            <person name="Klenk H.-P."/>
            <person name="Eisen J.A."/>
        </authorList>
    </citation>
    <scope>NUCLEOTIDE SEQUENCE [LARGE SCALE GENOMIC DNA]</scope>
    <source>
        <strain evidence="5">DSM 19664 / LMG 22246 / CIP 109416 / KR-200</strain>
    </source>
</reference>
<dbReference type="KEGG" id="dpd:Deipe_2542"/>
<dbReference type="NCBIfam" id="TIGR00125">
    <property type="entry name" value="cyt_tran_rel"/>
    <property type="match status" value="1"/>
</dbReference>
<accession>L0A496</accession>
<sequence>MRRTKVAFGVYIGRFEPPHNAHLAVMLEALERVHKLIVVIGSARSGRTPKNPFTAEERQHLITEMLVQAGVPRARILFTFVRDYFYNEALWLSEVQRGVAEHTKGSSDVALVGHIKDDSSYYLRSFPAWEYLPTRIESPLNATDIRTLYFQGQLENAEKYVPDTVAAYLEAFSRTNHFEELKAEFDYLRAYRAQWQGAPFAPVFVTTDAVVIKSGHVLLIRRAGQPGKGRLAMPGGFLDARQSLLASCLRVLREESGLGENHDLERFLRGSVVFDYPERSLRGRTITHAYHFDLGLGSLPVLRSQPGAGEALWMPLGEALAQNEAFFEDHHAIIEHFLMK</sequence>
<dbReference type="RefSeq" id="WP_015236309.1">
    <property type="nucleotide sequence ID" value="NC_019793.1"/>
</dbReference>
<dbReference type="SUPFAM" id="SSF52374">
    <property type="entry name" value="Nucleotidylyl transferase"/>
    <property type="match status" value="1"/>
</dbReference>
<evidence type="ECO:0000256" key="1">
    <source>
        <dbReference type="ARBA" id="ARBA00022679"/>
    </source>
</evidence>
<dbReference type="InterPro" id="IPR015797">
    <property type="entry name" value="NUDIX_hydrolase-like_dom_sf"/>
</dbReference>
<dbReference type="Gene3D" id="3.40.50.620">
    <property type="entry name" value="HUPs"/>
    <property type="match status" value="1"/>
</dbReference>
<dbReference type="STRING" id="937777.Deipe_2542"/>
<keyword evidence="2" id="KW-0548">Nucleotidyltransferase</keyword>
<dbReference type="Pfam" id="PF00293">
    <property type="entry name" value="NUDIX"/>
    <property type="match status" value="1"/>
</dbReference>
<dbReference type="NCBIfam" id="NF003790">
    <property type="entry name" value="PRK05379.2-2"/>
    <property type="match status" value="1"/>
</dbReference>